<dbReference type="InterPro" id="IPR053714">
    <property type="entry name" value="Iso_Racemase_Enz_sf"/>
</dbReference>
<dbReference type="EMBL" id="FNUJ01000003">
    <property type="protein sequence ID" value="SEF26361.1"/>
    <property type="molecule type" value="Genomic_DNA"/>
</dbReference>
<accession>A0A1H5QLY6</accession>
<evidence type="ECO:0000313" key="2">
    <source>
        <dbReference type="Proteomes" id="UP000198878"/>
    </source>
</evidence>
<organism evidence="1 2">
    <name type="scientific">Amycolatopsis pretoriensis</name>
    <dbReference type="NCBI Taxonomy" id="218821"/>
    <lineage>
        <taxon>Bacteria</taxon>
        <taxon>Bacillati</taxon>
        <taxon>Actinomycetota</taxon>
        <taxon>Actinomycetes</taxon>
        <taxon>Pseudonocardiales</taxon>
        <taxon>Pseudonocardiaceae</taxon>
        <taxon>Amycolatopsis</taxon>
    </lineage>
</organism>
<dbReference type="STRING" id="218821.SAMN05421837_103232"/>
<dbReference type="Pfam" id="PF17645">
    <property type="entry name" value="Amdase"/>
    <property type="match status" value="1"/>
</dbReference>
<name>A0A1H5QLY6_9PSEU</name>
<proteinExistence type="predicted"/>
<keyword evidence="2" id="KW-1185">Reference proteome</keyword>
<gene>
    <name evidence="1" type="ORF">SAMN05421837_103232</name>
</gene>
<dbReference type="Gene3D" id="3.40.50.12500">
    <property type="match status" value="1"/>
</dbReference>
<dbReference type="InterPro" id="IPR026286">
    <property type="entry name" value="MaiA/AMDase"/>
</dbReference>
<evidence type="ECO:0000313" key="1">
    <source>
        <dbReference type="EMBL" id="SEF26361.1"/>
    </source>
</evidence>
<protein>
    <submittedName>
        <fullName evidence="1">Maleate cis-trans isomerase</fullName>
    </submittedName>
</protein>
<keyword evidence="1" id="KW-0413">Isomerase</keyword>
<dbReference type="AlphaFoldDB" id="A0A1H5QLY6"/>
<dbReference type="PANTHER" id="PTHR40267">
    <property type="entry name" value="BLR3294 PROTEIN"/>
    <property type="match status" value="1"/>
</dbReference>
<dbReference type="Proteomes" id="UP000198878">
    <property type="component" value="Unassembled WGS sequence"/>
</dbReference>
<reference evidence="2" key="1">
    <citation type="submission" date="2016-10" db="EMBL/GenBank/DDBJ databases">
        <authorList>
            <person name="Varghese N."/>
            <person name="Submissions S."/>
        </authorList>
    </citation>
    <scope>NUCLEOTIDE SEQUENCE [LARGE SCALE GENOMIC DNA]</scope>
    <source>
        <strain evidence="2">DSM 44654</strain>
    </source>
</reference>
<dbReference type="GO" id="GO:0016853">
    <property type="term" value="F:isomerase activity"/>
    <property type="evidence" value="ECO:0007669"/>
    <property type="project" value="UniProtKB-KW"/>
</dbReference>
<sequence>MIRLALLYPTPDAAEDDFIDLAARCDPPAEVVPVHFPWPDGVGDLSALGTEQTYAAVRELGSDAHLERVIPALDGFDAAIFAVTSASFLHGEHGVGRQLRTLRRLTGRPTVSTTSAFQHAVRRLGLTRVALASVYHPSASAHFVRRLAEAGATTVGRVDADAPSDRELAGWTADRIEALVRSCRHDEAQAVVLPETALHTAAIADRLDEAAGRPVLTATQVSVWAAYDVLGQRPRATNAGVLFGRPAACG</sequence>
<dbReference type="PANTHER" id="PTHR40267:SF1">
    <property type="entry name" value="BLR3294 PROTEIN"/>
    <property type="match status" value="1"/>
</dbReference>